<evidence type="ECO:0000256" key="4">
    <source>
        <dbReference type="ARBA" id="ARBA00023002"/>
    </source>
</evidence>
<keyword evidence="6" id="KW-1185">Reference proteome</keyword>
<dbReference type="Pfam" id="PF00743">
    <property type="entry name" value="FMO-like"/>
    <property type="match status" value="1"/>
</dbReference>
<evidence type="ECO:0000256" key="1">
    <source>
        <dbReference type="ARBA" id="ARBA00022630"/>
    </source>
</evidence>
<protein>
    <submittedName>
        <fullName evidence="5">Uncharacterized protein</fullName>
    </submittedName>
</protein>
<dbReference type="InterPro" id="IPR036188">
    <property type="entry name" value="FAD/NAD-bd_sf"/>
</dbReference>
<dbReference type="SUPFAM" id="SSF51905">
    <property type="entry name" value="FAD/NAD(P)-binding domain"/>
    <property type="match status" value="3"/>
</dbReference>
<proteinExistence type="predicted"/>
<comment type="caution">
    <text evidence="5">The sequence shown here is derived from an EMBL/GenBank/DDBJ whole genome shotgun (WGS) entry which is preliminary data.</text>
</comment>
<evidence type="ECO:0000256" key="3">
    <source>
        <dbReference type="ARBA" id="ARBA00022857"/>
    </source>
</evidence>
<dbReference type="Proteomes" id="UP001358417">
    <property type="component" value="Unassembled WGS sequence"/>
</dbReference>
<dbReference type="GO" id="GO:0050660">
    <property type="term" value="F:flavin adenine dinucleotide binding"/>
    <property type="evidence" value="ECO:0007669"/>
    <property type="project" value="InterPro"/>
</dbReference>
<keyword evidence="3" id="KW-0521">NADP</keyword>
<name>A0AAV9N3F3_9EURO</name>
<evidence type="ECO:0000313" key="6">
    <source>
        <dbReference type="Proteomes" id="UP001358417"/>
    </source>
</evidence>
<accession>A0AAV9N3F3</accession>
<dbReference type="PANTHER" id="PTHR43098:SF5">
    <property type="entry name" value="DUAL-FUNCTIONAL MONOOXYGENASE_METHYLTRANSFERASE PSOF"/>
    <property type="match status" value="1"/>
</dbReference>
<keyword evidence="4" id="KW-0560">Oxidoreductase</keyword>
<gene>
    <name evidence="5" type="ORF">LTR84_005880</name>
</gene>
<dbReference type="PANTHER" id="PTHR43098">
    <property type="entry name" value="L-ORNITHINE N(5)-MONOOXYGENASE-RELATED"/>
    <property type="match status" value="1"/>
</dbReference>
<keyword evidence="2" id="KW-0274">FAD</keyword>
<dbReference type="InterPro" id="IPR000960">
    <property type="entry name" value="Flavin_mOase"/>
</dbReference>
<dbReference type="AlphaFoldDB" id="A0AAV9N3F3"/>
<sequence length="558" mass="63412">MGSIATPKAEAYDVLIIGAGLSGIASLYHIRERFPYWRVRLLEAATDVGGTWFWNRYPGARFDSESISYAYSWDKDLLQEWHWKEAFSPQPETLKYIQLVTEKHNLRKDIQFNTRVKSAIWNGSENTWKFIDEAENSYTTRFFISCLGFLSEPTLPNITGIDGFQGEKFHTSRWPHDFVMSRDFGGKRIGVIGTGATGIQAITEIAKEPSIKSLHAFQRTANWSAPLRNTEITPEQMAKYRSDYDAIFKRCAQTPMCFLHEADPRKSADVTDEERLQLWETIYAQPGFGKWLGAFRDTYIDRQANKLYSDFMENKIRQRVNDPVVAERLIPKNHGFGTRRVPLESGYFESFNRSNVHLVDIKETPIDKITPSGILTSEGTQYDLDVLIFATGFDAITGAFSAINWHAKDGRPLVGSSDEKKGQEAVWIDHKPKTFLGITAPAMPNMFMVLGPHQPFGNATRSIEHAVQVICELLQYCDENHYTYVEPTQDAVEDWTEHVHKCAEGALSNEVDSWMTGVNKNVAGKTTRSVARYAGSAIEFRKRCEDCRAAGWKGLMFL</sequence>
<reference evidence="5 6" key="1">
    <citation type="submission" date="2023-08" db="EMBL/GenBank/DDBJ databases">
        <title>Black Yeasts Isolated from many extreme environments.</title>
        <authorList>
            <person name="Coleine C."/>
            <person name="Stajich J.E."/>
            <person name="Selbmann L."/>
        </authorList>
    </citation>
    <scope>NUCLEOTIDE SEQUENCE [LARGE SCALE GENOMIC DNA]</scope>
    <source>
        <strain evidence="5 6">CCFEE 5792</strain>
    </source>
</reference>
<dbReference type="RefSeq" id="XP_064703668.1">
    <property type="nucleotide sequence ID" value="XM_064849444.1"/>
</dbReference>
<evidence type="ECO:0000256" key="2">
    <source>
        <dbReference type="ARBA" id="ARBA00022827"/>
    </source>
</evidence>
<dbReference type="InterPro" id="IPR050775">
    <property type="entry name" value="FAD-binding_Monooxygenases"/>
</dbReference>
<organism evidence="5 6">
    <name type="scientific">Exophiala bonariae</name>
    <dbReference type="NCBI Taxonomy" id="1690606"/>
    <lineage>
        <taxon>Eukaryota</taxon>
        <taxon>Fungi</taxon>
        <taxon>Dikarya</taxon>
        <taxon>Ascomycota</taxon>
        <taxon>Pezizomycotina</taxon>
        <taxon>Eurotiomycetes</taxon>
        <taxon>Chaetothyriomycetidae</taxon>
        <taxon>Chaetothyriales</taxon>
        <taxon>Herpotrichiellaceae</taxon>
        <taxon>Exophiala</taxon>
    </lineage>
</organism>
<dbReference type="InterPro" id="IPR020946">
    <property type="entry name" value="Flavin_mOase-like"/>
</dbReference>
<dbReference type="GeneID" id="89974054"/>
<dbReference type="Gene3D" id="3.50.50.60">
    <property type="entry name" value="FAD/NAD(P)-binding domain"/>
    <property type="match status" value="2"/>
</dbReference>
<dbReference type="GO" id="GO:0004499">
    <property type="term" value="F:N,N-dimethylaniline monooxygenase activity"/>
    <property type="evidence" value="ECO:0007669"/>
    <property type="project" value="InterPro"/>
</dbReference>
<dbReference type="PRINTS" id="PR00370">
    <property type="entry name" value="FMOXYGENASE"/>
</dbReference>
<evidence type="ECO:0000313" key="5">
    <source>
        <dbReference type="EMBL" id="KAK5048210.1"/>
    </source>
</evidence>
<dbReference type="GO" id="GO:0050661">
    <property type="term" value="F:NADP binding"/>
    <property type="evidence" value="ECO:0007669"/>
    <property type="project" value="InterPro"/>
</dbReference>
<keyword evidence="1" id="KW-0285">Flavoprotein</keyword>
<dbReference type="EMBL" id="JAVRRD010000022">
    <property type="protein sequence ID" value="KAK5048210.1"/>
    <property type="molecule type" value="Genomic_DNA"/>
</dbReference>